<evidence type="ECO:0000256" key="1">
    <source>
        <dbReference type="SAM" id="MobiDB-lite"/>
    </source>
</evidence>
<sequence length="109" mass="12248">MSHKYAQNYRKLKSEESSREKDSKKPKKSSSERIRERRRSTGLLGCPEVPEGTRHRRGLLVSPYPRLIPKDSLLASAVFSSIQSCKTGKDGYLQIGIPELSPWSSSPST</sequence>
<evidence type="ECO:0000313" key="3">
    <source>
        <dbReference type="Proteomes" id="UP000499080"/>
    </source>
</evidence>
<proteinExistence type="predicted"/>
<feature type="compositionally biased region" description="Basic and acidic residues" evidence="1">
    <location>
        <begin position="12"/>
        <end position="35"/>
    </location>
</feature>
<keyword evidence="3" id="KW-1185">Reference proteome</keyword>
<organism evidence="2 3">
    <name type="scientific">Araneus ventricosus</name>
    <name type="common">Orbweaver spider</name>
    <name type="synonym">Epeira ventricosa</name>
    <dbReference type="NCBI Taxonomy" id="182803"/>
    <lineage>
        <taxon>Eukaryota</taxon>
        <taxon>Metazoa</taxon>
        <taxon>Ecdysozoa</taxon>
        <taxon>Arthropoda</taxon>
        <taxon>Chelicerata</taxon>
        <taxon>Arachnida</taxon>
        <taxon>Araneae</taxon>
        <taxon>Araneomorphae</taxon>
        <taxon>Entelegynae</taxon>
        <taxon>Araneoidea</taxon>
        <taxon>Araneidae</taxon>
        <taxon>Araneus</taxon>
    </lineage>
</organism>
<dbReference type="Proteomes" id="UP000499080">
    <property type="component" value="Unassembled WGS sequence"/>
</dbReference>
<name>A0A4Y2EI65_ARAVE</name>
<accession>A0A4Y2EI65</accession>
<evidence type="ECO:0000313" key="2">
    <source>
        <dbReference type="EMBL" id="GBM28830.1"/>
    </source>
</evidence>
<gene>
    <name evidence="2" type="ORF">AVEN_43554_1</name>
</gene>
<protein>
    <submittedName>
        <fullName evidence="2">Uncharacterized protein</fullName>
    </submittedName>
</protein>
<dbReference type="EMBL" id="BGPR01000621">
    <property type="protein sequence ID" value="GBM28830.1"/>
    <property type="molecule type" value="Genomic_DNA"/>
</dbReference>
<feature type="region of interest" description="Disordered" evidence="1">
    <location>
        <begin position="1"/>
        <end position="52"/>
    </location>
</feature>
<dbReference type="AlphaFoldDB" id="A0A4Y2EI65"/>
<comment type="caution">
    <text evidence="2">The sequence shown here is derived from an EMBL/GenBank/DDBJ whole genome shotgun (WGS) entry which is preliminary data.</text>
</comment>
<reference evidence="2 3" key="1">
    <citation type="journal article" date="2019" name="Sci. Rep.">
        <title>Orb-weaving spider Araneus ventricosus genome elucidates the spidroin gene catalogue.</title>
        <authorList>
            <person name="Kono N."/>
            <person name="Nakamura H."/>
            <person name="Ohtoshi R."/>
            <person name="Moran D.A.P."/>
            <person name="Shinohara A."/>
            <person name="Yoshida Y."/>
            <person name="Fujiwara M."/>
            <person name="Mori M."/>
            <person name="Tomita M."/>
            <person name="Arakawa K."/>
        </authorList>
    </citation>
    <scope>NUCLEOTIDE SEQUENCE [LARGE SCALE GENOMIC DNA]</scope>
</reference>